<reference evidence="2" key="1">
    <citation type="submission" date="2022-03" db="EMBL/GenBank/DDBJ databases">
        <authorList>
            <person name="Tunstrom K."/>
        </authorList>
    </citation>
    <scope>NUCLEOTIDE SEQUENCE</scope>
</reference>
<dbReference type="Proteomes" id="UP001153954">
    <property type="component" value="Unassembled WGS sequence"/>
</dbReference>
<organism evidence="2 3">
    <name type="scientific">Euphydryas editha</name>
    <name type="common">Edith's checkerspot</name>
    <dbReference type="NCBI Taxonomy" id="104508"/>
    <lineage>
        <taxon>Eukaryota</taxon>
        <taxon>Metazoa</taxon>
        <taxon>Ecdysozoa</taxon>
        <taxon>Arthropoda</taxon>
        <taxon>Hexapoda</taxon>
        <taxon>Insecta</taxon>
        <taxon>Pterygota</taxon>
        <taxon>Neoptera</taxon>
        <taxon>Endopterygota</taxon>
        <taxon>Lepidoptera</taxon>
        <taxon>Glossata</taxon>
        <taxon>Ditrysia</taxon>
        <taxon>Papilionoidea</taxon>
        <taxon>Nymphalidae</taxon>
        <taxon>Nymphalinae</taxon>
        <taxon>Euphydryas</taxon>
    </lineage>
</organism>
<dbReference type="EMBL" id="CAKOGL010000010">
    <property type="protein sequence ID" value="CAH2091443.1"/>
    <property type="molecule type" value="Genomic_DNA"/>
</dbReference>
<dbReference type="PANTHER" id="PTHR46599">
    <property type="entry name" value="PIGGYBAC TRANSPOSABLE ELEMENT-DERIVED PROTEIN 4"/>
    <property type="match status" value="1"/>
</dbReference>
<dbReference type="InterPro" id="IPR029526">
    <property type="entry name" value="PGBD"/>
</dbReference>
<proteinExistence type="predicted"/>
<feature type="domain" description="PiggyBac transposable element-derived protein" evidence="1">
    <location>
        <begin position="127"/>
        <end position="201"/>
    </location>
</feature>
<evidence type="ECO:0000313" key="3">
    <source>
        <dbReference type="Proteomes" id="UP001153954"/>
    </source>
</evidence>
<gene>
    <name evidence="2" type="ORF">EEDITHA_LOCUS7309</name>
</gene>
<dbReference type="PANTHER" id="PTHR46599:SF3">
    <property type="entry name" value="PIGGYBAC TRANSPOSABLE ELEMENT-DERIVED PROTEIN 4"/>
    <property type="match status" value="1"/>
</dbReference>
<sequence>MITDRRVLSSKLMLEDLFAGTTDDNVGEDAGTAEHDAGSAYDNACVMTVPEANIEVEIGAYSNTENVSDDDIVTATVSVPPSPSLNLSISRPERTNEDWKINKKFHKVPVFTSKFCPKMSYSHKSQPFDYFTNLFPDSIIDLIVQETNRYATQKNSKNFQPTTAAEIKAFFGVMIMMGLHPLPDFELYWSTDPFYHNKEIQAL</sequence>
<protein>
    <recommendedName>
        <fullName evidence="1">PiggyBac transposable element-derived protein domain-containing protein</fullName>
    </recommendedName>
</protein>
<dbReference type="AlphaFoldDB" id="A0AAU9U036"/>
<dbReference type="Pfam" id="PF13843">
    <property type="entry name" value="DDE_Tnp_1_7"/>
    <property type="match status" value="1"/>
</dbReference>
<accession>A0AAU9U036</accession>
<evidence type="ECO:0000259" key="1">
    <source>
        <dbReference type="Pfam" id="PF13843"/>
    </source>
</evidence>
<evidence type="ECO:0000313" key="2">
    <source>
        <dbReference type="EMBL" id="CAH2091443.1"/>
    </source>
</evidence>
<comment type="caution">
    <text evidence="2">The sequence shown here is derived from an EMBL/GenBank/DDBJ whole genome shotgun (WGS) entry which is preliminary data.</text>
</comment>
<keyword evidence="3" id="KW-1185">Reference proteome</keyword>
<name>A0AAU9U036_EUPED</name>